<dbReference type="Gene3D" id="3.30.450.20">
    <property type="entry name" value="PAS domain"/>
    <property type="match status" value="1"/>
</dbReference>
<feature type="coiled-coil region" evidence="7">
    <location>
        <begin position="431"/>
        <end position="465"/>
    </location>
</feature>
<evidence type="ECO:0000256" key="8">
    <source>
        <dbReference type="SAM" id="Phobius"/>
    </source>
</evidence>
<dbReference type="Pfam" id="PF07228">
    <property type="entry name" value="SpoIIE"/>
    <property type="match status" value="1"/>
</dbReference>
<dbReference type="InterPro" id="IPR036457">
    <property type="entry name" value="PPM-type-like_dom_sf"/>
</dbReference>
<dbReference type="InterPro" id="IPR033479">
    <property type="entry name" value="dCache_1"/>
</dbReference>
<evidence type="ECO:0000313" key="10">
    <source>
        <dbReference type="EMBL" id="VXD14901.1"/>
    </source>
</evidence>
<dbReference type="PANTHER" id="PTHR43156">
    <property type="entry name" value="STAGE II SPORULATION PROTEIN E-RELATED"/>
    <property type="match status" value="1"/>
</dbReference>
<dbReference type="InterPro" id="IPR001932">
    <property type="entry name" value="PPM-type_phosphatase-like_dom"/>
</dbReference>
<keyword evidence="2" id="KW-1003">Cell membrane</keyword>
<evidence type="ECO:0000256" key="5">
    <source>
        <dbReference type="ARBA" id="ARBA00022989"/>
    </source>
</evidence>
<dbReference type="PANTHER" id="PTHR43156:SF2">
    <property type="entry name" value="STAGE II SPORULATION PROTEIN E"/>
    <property type="match status" value="1"/>
</dbReference>
<sequence length="711" mass="81120">MIFTLKTHSWFQPLRRIRLKTALVVPFVLQITAAVGLVGYFSFRNGQQAVENLAQQLIQSVSVQIENHVLEYFNKSFQVLRLTEDSVKAGTLDLNDFEALKRYFWNVVLEGDLESYIFYGNEQGEFIGVEHLETGEIQLKIRTLETEPMREIYRLDDQGNRAEFLKQAEYEPRQRPWYQVAKQAQKPTWSSIYPFFSRKNTDTALGISAVLPVFEPDKNLQGVLCVNITLLRITEFLKNLYISPHGQSFIIERSGDLVVSSKIEKPFKIHWESEDTEVERFPANKSEDITIRNTAKAFLQRFGSFLAIQNSEQVKFQQNGEWYYAQILPIQDKQGINWLVVVVVPESDFMTEIQRNTQLTIVFCLIALGVATGMGLLTARWITKPIFKLNKAFDQIAEGDLTQKVKVEGIQELETLANSFNWMAGQLKESFDTLEEKVKQRTGQLAEANQEISSLNVRLQTENLRMSAELDILREMQQLILPKPQELAEIPDLDIVGYMKPADEVGGDYYDILTMNGVVTIGIGDVTGHGLESGILMVMIQAAVRTLQEVEEHDPVKFLNTLNRMIYYNVQRMNSDKNLTLAILTYSQGLLSISGQHEEILVVRQGGNVERIDTIDLGLPIGLDEDITEFINHTLISLNYGDGVVLYTDGITEAENSQKKFYGVEKLCNIISQNWHQEAELIKNAVIEDVNTFMGQQKQYDDITLLVIKKK</sequence>
<dbReference type="SMART" id="SM00331">
    <property type="entry name" value="PP2C_SIG"/>
    <property type="match status" value="1"/>
</dbReference>
<feature type="transmembrane region" description="Helical" evidence="8">
    <location>
        <begin position="21"/>
        <end position="43"/>
    </location>
</feature>
<comment type="caution">
    <text evidence="10">The sequence shown here is derived from an EMBL/GenBank/DDBJ whole genome shotgun (WGS) entry which is preliminary data.</text>
</comment>
<name>A0A7Z9BKT0_9CYAN</name>
<dbReference type="Gene3D" id="6.10.340.10">
    <property type="match status" value="1"/>
</dbReference>
<evidence type="ECO:0000256" key="2">
    <source>
        <dbReference type="ARBA" id="ARBA00022475"/>
    </source>
</evidence>
<gene>
    <name evidence="10" type="ORF">PL8927_330029</name>
</gene>
<protein>
    <submittedName>
        <fullName evidence="10">Protein serine/threonine phosphatase with Cache sensor</fullName>
    </submittedName>
</protein>
<dbReference type="GO" id="GO:0007165">
    <property type="term" value="P:signal transduction"/>
    <property type="evidence" value="ECO:0007669"/>
    <property type="project" value="InterPro"/>
</dbReference>
<dbReference type="InterPro" id="IPR003660">
    <property type="entry name" value="HAMP_dom"/>
</dbReference>
<evidence type="ECO:0000256" key="6">
    <source>
        <dbReference type="ARBA" id="ARBA00023136"/>
    </source>
</evidence>
<feature type="transmembrane region" description="Helical" evidence="8">
    <location>
        <begin position="359"/>
        <end position="382"/>
    </location>
</feature>
<evidence type="ECO:0000313" key="11">
    <source>
        <dbReference type="Proteomes" id="UP000184550"/>
    </source>
</evidence>
<dbReference type="PROSITE" id="PS50885">
    <property type="entry name" value="HAMP"/>
    <property type="match status" value="1"/>
</dbReference>
<evidence type="ECO:0000256" key="1">
    <source>
        <dbReference type="ARBA" id="ARBA00004651"/>
    </source>
</evidence>
<evidence type="ECO:0000256" key="7">
    <source>
        <dbReference type="SAM" id="Coils"/>
    </source>
</evidence>
<reference evidence="10" key="1">
    <citation type="submission" date="2019-10" db="EMBL/GenBank/DDBJ databases">
        <authorList>
            <consortium name="Genoscope - CEA"/>
            <person name="William W."/>
        </authorList>
    </citation>
    <scope>NUCLEOTIDE SEQUENCE [LARGE SCALE GENOMIC DNA]</scope>
    <source>
        <strain evidence="10">BBR_PRJEB10992</strain>
    </source>
</reference>
<feature type="domain" description="HAMP" evidence="9">
    <location>
        <begin position="380"/>
        <end position="432"/>
    </location>
</feature>
<dbReference type="SUPFAM" id="SSF158472">
    <property type="entry name" value="HAMP domain-like"/>
    <property type="match status" value="1"/>
</dbReference>
<dbReference type="RefSeq" id="WP_083619003.1">
    <property type="nucleotide sequence ID" value="NZ_LR734850.1"/>
</dbReference>
<dbReference type="GO" id="GO:0005886">
    <property type="term" value="C:plasma membrane"/>
    <property type="evidence" value="ECO:0007669"/>
    <property type="project" value="UniProtKB-SubCell"/>
</dbReference>
<keyword evidence="4" id="KW-0378">Hydrolase</keyword>
<dbReference type="Pfam" id="PF00672">
    <property type="entry name" value="HAMP"/>
    <property type="match status" value="1"/>
</dbReference>
<dbReference type="Proteomes" id="UP000184550">
    <property type="component" value="Unassembled WGS sequence"/>
</dbReference>
<keyword evidence="11" id="KW-1185">Reference proteome</keyword>
<dbReference type="CDD" id="cd12913">
    <property type="entry name" value="PDC1_MCP_like"/>
    <property type="match status" value="1"/>
</dbReference>
<dbReference type="CDD" id="cd06225">
    <property type="entry name" value="HAMP"/>
    <property type="match status" value="1"/>
</dbReference>
<evidence type="ECO:0000256" key="4">
    <source>
        <dbReference type="ARBA" id="ARBA00022801"/>
    </source>
</evidence>
<dbReference type="Pfam" id="PF02743">
    <property type="entry name" value="dCache_1"/>
    <property type="match status" value="1"/>
</dbReference>
<dbReference type="SUPFAM" id="SSF81606">
    <property type="entry name" value="PP2C-like"/>
    <property type="match status" value="1"/>
</dbReference>
<dbReference type="GO" id="GO:0016791">
    <property type="term" value="F:phosphatase activity"/>
    <property type="evidence" value="ECO:0007669"/>
    <property type="project" value="TreeGrafter"/>
</dbReference>
<accession>A0A7Z9BKT0</accession>
<proteinExistence type="predicted"/>
<keyword evidence="3 8" id="KW-0812">Transmembrane</keyword>
<comment type="subcellular location">
    <subcellularLocation>
        <location evidence="1">Cell membrane</location>
        <topology evidence="1">Multi-pass membrane protein</topology>
    </subcellularLocation>
</comment>
<dbReference type="InterPro" id="IPR052016">
    <property type="entry name" value="Bact_Sigma-Reg"/>
</dbReference>
<dbReference type="AlphaFoldDB" id="A0A7Z9BKT0"/>
<organism evidence="10 11">
    <name type="scientific">Planktothrix serta PCC 8927</name>
    <dbReference type="NCBI Taxonomy" id="671068"/>
    <lineage>
        <taxon>Bacteria</taxon>
        <taxon>Bacillati</taxon>
        <taxon>Cyanobacteriota</taxon>
        <taxon>Cyanophyceae</taxon>
        <taxon>Oscillatoriophycideae</taxon>
        <taxon>Oscillatoriales</taxon>
        <taxon>Microcoleaceae</taxon>
        <taxon>Planktothrix</taxon>
    </lineage>
</organism>
<keyword evidence="6 8" id="KW-0472">Membrane</keyword>
<evidence type="ECO:0000256" key="3">
    <source>
        <dbReference type="ARBA" id="ARBA00022692"/>
    </source>
</evidence>
<dbReference type="EMBL" id="CZCU02000106">
    <property type="protein sequence ID" value="VXD14901.1"/>
    <property type="molecule type" value="Genomic_DNA"/>
</dbReference>
<keyword evidence="7" id="KW-0175">Coiled coil</keyword>
<evidence type="ECO:0000259" key="9">
    <source>
        <dbReference type="PROSITE" id="PS50885"/>
    </source>
</evidence>
<keyword evidence="5 8" id="KW-1133">Transmembrane helix</keyword>
<dbReference type="SMART" id="SM00304">
    <property type="entry name" value="HAMP"/>
    <property type="match status" value="1"/>
</dbReference>
<dbReference type="Gene3D" id="3.60.40.10">
    <property type="entry name" value="PPM-type phosphatase domain"/>
    <property type="match status" value="1"/>
</dbReference>
<dbReference type="OrthoDB" id="9802500at2"/>